<gene>
    <name evidence="2" type="ORF">HPLM_LOCUS16014</name>
</gene>
<feature type="compositionally biased region" description="Low complexity" evidence="1">
    <location>
        <begin position="84"/>
        <end position="95"/>
    </location>
</feature>
<evidence type="ECO:0000256" key="1">
    <source>
        <dbReference type="SAM" id="MobiDB-lite"/>
    </source>
</evidence>
<proteinExistence type="predicted"/>
<dbReference type="STRING" id="6290.A0A0N4WWA2"/>
<name>A0A0N4WWA2_HAEPC</name>
<reference evidence="2 3" key="2">
    <citation type="submission" date="2018-11" db="EMBL/GenBank/DDBJ databases">
        <authorList>
            <consortium name="Pathogen Informatics"/>
        </authorList>
    </citation>
    <scope>NUCLEOTIDE SEQUENCE [LARGE SCALE GENOMIC DNA]</scope>
    <source>
        <strain evidence="2 3">MHpl1</strain>
    </source>
</reference>
<reference evidence="4" key="1">
    <citation type="submission" date="2017-02" db="UniProtKB">
        <authorList>
            <consortium name="WormBaseParasite"/>
        </authorList>
    </citation>
    <scope>IDENTIFICATION</scope>
</reference>
<dbReference type="OrthoDB" id="117690at2759"/>
<protein>
    <submittedName>
        <fullName evidence="4">WH2 domain-containing protein</fullName>
    </submittedName>
</protein>
<feature type="region of interest" description="Disordered" evidence="1">
    <location>
        <begin position="75"/>
        <end position="95"/>
    </location>
</feature>
<sequence>MIVIVPAGEHRWTTSHYQLTETGCSMKNAAVPLPYSSTVIAAPDDFQATEEKARAQLLREMNTQVASTMVAHIAKKTSPEPQKSPSASSSASDTASSVASSLFGPVLPPPPPLSIAPAGLPAPKPVKIFAQPMAIKQDATEVEDDVNEPTDLSAKTSAFAALGQKKRSDEVENEIDQKPPSTPRHFTLRNVDERKINAQCHVCEFYGALRGILLEQKERRLESNDLFNSKQKIKEDKDNLWSWRDKTVESSLVNMDREA</sequence>
<feature type="region of interest" description="Disordered" evidence="1">
    <location>
        <begin position="163"/>
        <end position="184"/>
    </location>
</feature>
<evidence type="ECO:0000313" key="3">
    <source>
        <dbReference type="Proteomes" id="UP000268014"/>
    </source>
</evidence>
<dbReference type="EMBL" id="UZAF01019227">
    <property type="protein sequence ID" value="VDO58558.1"/>
    <property type="molecule type" value="Genomic_DNA"/>
</dbReference>
<organism evidence="4">
    <name type="scientific">Haemonchus placei</name>
    <name type="common">Barber's pole worm</name>
    <dbReference type="NCBI Taxonomy" id="6290"/>
    <lineage>
        <taxon>Eukaryota</taxon>
        <taxon>Metazoa</taxon>
        <taxon>Ecdysozoa</taxon>
        <taxon>Nematoda</taxon>
        <taxon>Chromadorea</taxon>
        <taxon>Rhabditida</taxon>
        <taxon>Rhabditina</taxon>
        <taxon>Rhabditomorpha</taxon>
        <taxon>Strongyloidea</taxon>
        <taxon>Trichostrongylidae</taxon>
        <taxon>Haemonchus</taxon>
    </lineage>
</organism>
<evidence type="ECO:0000313" key="2">
    <source>
        <dbReference type="EMBL" id="VDO58558.1"/>
    </source>
</evidence>
<accession>A0A0N4WWA2</accession>
<dbReference type="AlphaFoldDB" id="A0A0N4WWA2"/>
<keyword evidence="3" id="KW-1185">Reference proteome</keyword>
<evidence type="ECO:0000313" key="4">
    <source>
        <dbReference type="WBParaSite" id="HPLM_0001602201-mRNA-1"/>
    </source>
</evidence>
<dbReference type="WBParaSite" id="HPLM_0001602201-mRNA-1">
    <property type="protein sequence ID" value="HPLM_0001602201-mRNA-1"/>
    <property type="gene ID" value="HPLM_0001602201"/>
</dbReference>
<dbReference type="Proteomes" id="UP000268014">
    <property type="component" value="Unassembled WGS sequence"/>
</dbReference>